<keyword evidence="1" id="KW-0732">Signal</keyword>
<dbReference type="AlphaFoldDB" id="A0A7S3V988"/>
<evidence type="ECO:0000313" key="2">
    <source>
        <dbReference type="EMBL" id="CAE0465718.1"/>
    </source>
</evidence>
<feature type="signal peptide" evidence="1">
    <location>
        <begin position="1"/>
        <end position="18"/>
    </location>
</feature>
<organism evidence="2">
    <name type="scientific">Chaetoceros debilis</name>
    <dbReference type="NCBI Taxonomy" id="122233"/>
    <lineage>
        <taxon>Eukaryota</taxon>
        <taxon>Sar</taxon>
        <taxon>Stramenopiles</taxon>
        <taxon>Ochrophyta</taxon>
        <taxon>Bacillariophyta</taxon>
        <taxon>Coscinodiscophyceae</taxon>
        <taxon>Chaetocerotophycidae</taxon>
        <taxon>Chaetocerotales</taxon>
        <taxon>Chaetocerotaceae</taxon>
        <taxon>Chaetoceros</taxon>
    </lineage>
</organism>
<accession>A0A7S3V988</accession>
<sequence>MKFLSAIFLASALNDACAFAPNSMGSYRASTTAVKNQLGNDMDLSGNAWKPDSEKMGSTDTGDYFPEGYDPSTNPDFSEGMMGSQAMLAGGDKGPQLPGMENLGEDAVMMGGIEENSEIPAGMEFVPASVPDGELTFQVAGSGKGGELTFEVKPFCMGFEDYFAAFAPGSHPSLKVTPCAGRMDRRGGESTFMTITCEPRGQAGTFTGDLVVNLPEDMSKLSYKVSVTAF</sequence>
<reference evidence="2" key="1">
    <citation type="submission" date="2021-01" db="EMBL/GenBank/DDBJ databases">
        <authorList>
            <person name="Corre E."/>
            <person name="Pelletier E."/>
            <person name="Niang G."/>
            <person name="Scheremetjew M."/>
            <person name="Finn R."/>
            <person name="Kale V."/>
            <person name="Holt S."/>
            <person name="Cochrane G."/>
            <person name="Meng A."/>
            <person name="Brown T."/>
            <person name="Cohen L."/>
        </authorList>
    </citation>
    <scope>NUCLEOTIDE SEQUENCE</scope>
    <source>
        <strain evidence="2">MM31A-1</strain>
    </source>
</reference>
<evidence type="ECO:0000256" key="1">
    <source>
        <dbReference type="SAM" id="SignalP"/>
    </source>
</evidence>
<protein>
    <submittedName>
        <fullName evidence="2">Uncharacterized protein</fullName>
    </submittedName>
</protein>
<dbReference type="EMBL" id="HBIO01013610">
    <property type="protein sequence ID" value="CAE0465718.1"/>
    <property type="molecule type" value="Transcribed_RNA"/>
</dbReference>
<gene>
    <name evidence="2" type="ORF">CDEB00056_LOCUS10559</name>
</gene>
<feature type="chain" id="PRO_5031495164" evidence="1">
    <location>
        <begin position="19"/>
        <end position="230"/>
    </location>
</feature>
<proteinExistence type="predicted"/>
<name>A0A7S3V988_9STRA</name>